<dbReference type="PANTHER" id="PTHR37422:SF13">
    <property type="entry name" value="LIPOPOLYSACCHARIDE BIOSYNTHESIS PROTEIN PA4999-RELATED"/>
    <property type="match status" value="1"/>
</dbReference>
<gene>
    <name evidence="7" type="ORF">A2358_01345</name>
</gene>
<organism evidence="7 8">
    <name type="scientific">Candidatus Staskawiczbacteria bacterium RIFOXYB1_FULL_37_44</name>
    <dbReference type="NCBI Taxonomy" id="1802223"/>
    <lineage>
        <taxon>Bacteria</taxon>
        <taxon>Candidatus Staskawicziibacteriota</taxon>
    </lineage>
</organism>
<feature type="transmembrane region" description="Helical" evidence="5">
    <location>
        <begin position="366"/>
        <end position="393"/>
    </location>
</feature>
<dbReference type="InterPro" id="IPR051533">
    <property type="entry name" value="WaaL-like"/>
</dbReference>
<feature type="transmembrane region" description="Helical" evidence="5">
    <location>
        <begin position="474"/>
        <end position="494"/>
    </location>
</feature>
<dbReference type="SUPFAM" id="SSF48452">
    <property type="entry name" value="TPR-like"/>
    <property type="match status" value="1"/>
</dbReference>
<feature type="transmembrane region" description="Helical" evidence="5">
    <location>
        <begin position="87"/>
        <end position="109"/>
    </location>
</feature>
<dbReference type="InterPro" id="IPR007016">
    <property type="entry name" value="O-antigen_ligase-rel_domated"/>
</dbReference>
<evidence type="ECO:0000313" key="8">
    <source>
        <dbReference type="Proteomes" id="UP000178650"/>
    </source>
</evidence>
<feature type="transmembrane region" description="Helical" evidence="5">
    <location>
        <begin position="424"/>
        <end position="442"/>
    </location>
</feature>
<dbReference type="Gene3D" id="1.25.40.10">
    <property type="entry name" value="Tetratricopeptide repeat domain"/>
    <property type="match status" value="1"/>
</dbReference>
<feature type="transmembrane region" description="Helical" evidence="5">
    <location>
        <begin position="240"/>
        <end position="256"/>
    </location>
</feature>
<feature type="transmembrane region" description="Helical" evidence="5">
    <location>
        <begin position="12"/>
        <end position="33"/>
    </location>
</feature>
<dbReference type="InterPro" id="IPR011990">
    <property type="entry name" value="TPR-like_helical_dom_sf"/>
</dbReference>
<evidence type="ECO:0000256" key="4">
    <source>
        <dbReference type="ARBA" id="ARBA00023136"/>
    </source>
</evidence>
<comment type="caution">
    <text evidence="7">The sequence shown here is derived from an EMBL/GenBank/DDBJ whole genome shotgun (WGS) entry which is preliminary data.</text>
</comment>
<feature type="domain" description="O-antigen ligase-related" evidence="6">
    <location>
        <begin position="225"/>
        <end position="383"/>
    </location>
</feature>
<evidence type="ECO:0000256" key="3">
    <source>
        <dbReference type="ARBA" id="ARBA00022989"/>
    </source>
</evidence>
<evidence type="ECO:0000256" key="5">
    <source>
        <dbReference type="SAM" id="Phobius"/>
    </source>
</evidence>
<proteinExistence type="predicted"/>
<evidence type="ECO:0000256" key="2">
    <source>
        <dbReference type="ARBA" id="ARBA00022692"/>
    </source>
</evidence>
<keyword evidence="4 5" id="KW-0472">Membrane</keyword>
<feature type="transmembrane region" description="Helical" evidence="5">
    <location>
        <begin position="153"/>
        <end position="172"/>
    </location>
</feature>
<evidence type="ECO:0000259" key="6">
    <source>
        <dbReference type="Pfam" id="PF04932"/>
    </source>
</evidence>
<feature type="transmembrane region" description="Helical" evidence="5">
    <location>
        <begin position="268"/>
        <end position="288"/>
    </location>
</feature>
<accession>A0A1G2IZ14</accession>
<feature type="transmembrane region" description="Helical" evidence="5">
    <location>
        <begin position="400"/>
        <end position="418"/>
    </location>
</feature>
<feature type="transmembrane region" description="Helical" evidence="5">
    <location>
        <begin position="39"/>
        <end position="58"/>
    </location>
</feature>
<evidence type="ECO:0000313" key="7">
    <source>
        <dbReference type="EMBL" id="OGZ79591.1"/>
    </source>
</evidence>
<dbReference type="GO" id="GO:0016020">
    <property type="term" value="C:membrane"/>
    <property type="evidence" value="ECO:0007669"/>
    <property type="project" value="UniProtKB-SubCell"/>
</dbReference>
<feature type="transmembrane region" description="Helical" evidence="5">
    <location>
        <begin position="192"/>
        <end position="211"/>
    </location>
</feature>
<dbReference type="AlphaFoldDB" id="A0A1G2IZ14"/>
<sequence length="770" mass="88072">MSKINENNKISYLIYIIGFFIMLALPALNIPPWFTPPSYTQAIAFRSILAILGFIYLFKEKISLKKISDQGGPASGWKEALNPRSAVFIPIISLLAYFFIVFVSTLLSLDVSRSLWGTPERGAGFINFTFFVLFLFLTLAIVKKEHWKKLLDFSLVIGFLVGLVAIFQLFGVLDNIFTHTNTRPSSTLGNSLILSLYLLPMFFVAFSFFILEKRNIKKYFYLFLVIFYSFSIIFIAQGRAAFLGLSIGIFWFLIFNPKKMKKIKTGAIILPIVLLIFIFFLSSHPQIYGKWPNLLKEPTIRITSLTRGFSADPARTSAWKISISAFLERPFFGYGPENFYVAFNKHYDPTLPIMKDLKDFDRAHNYLIQILVDSGIFALIFYLVFLFSLFWGLQKIKHQYPAANGLQAGLLAFSIASLASIDGFAIMLIFFFLAAYSIHLIYSANANQVDVIAHARRSLGEGGRSEVITNRLKFIKIPALCVLFLVLIIFLWQYNFFPLQMNKQIIIAQTLANEYNDWQGASKILDKQSKINTFFLPYTNSVYLNMLINRIIKHPDENAQLSKKVSEISQKNTELQPYDYKNWLRLGESLATIAKEKNDPELINKSNDAFNKALKLSPRNPTILFSSFMATVSLEDLKRAKEESVYCLKTFPQSRECLWISGLINIYLGDIKAGKEFAEKAKENGYSVEDSEIALRQLVAAYLETENYKEMLPLYQKLSEINPGEVQYKTSIMLCHKELGNYVMAKQLAQEIIKTNPELKPQIEQFIKSF</sequence>
<comment type="subcellular location">
    <subcellularLocation>
        <location evidence="1">Membrane</location>
        <topology evidence="1">Multi-pass membrane protein</topology>
    </subcellularLocation>
</comment>
<dbReference type="EMBL" id="MHPJ01000001">
    <property type="protein sequence ID" value="OGZ79591.1"/>
    <property type="molecule type" value="Genomic_DNA"/>
</dbReference>
<keyword evidence="2 5" id="KW-0812">Transmembrane</keyword>
<dbReference type="STRING" id="1802223.A2358_01345"/>
<name>A0A1G2IZ14_9BACT</name>
<reference evidence="7 8" key="1">
    <citation type="journal article" date="2016" name="Nat. Commun.">
        <title>Thousands of microbial genomes shed light on interconnected biogeochemical processes in an aquifer system.</title>
        <authorList>
            <person name="Anantharaman K."/>
            <person name="Brown C.T."/>
            <person name="Hug L.A."/>
            <person name="Sharon I."/>
            <person name="Castelle C.J."/>
            <person name="Probst A.J."/>
            <person name="Thomas B.C."/>
            <person name="Singh A."/>
            <person name="Wilkins M.J."/>
            <person name="Karaoz U."/>
            <person name="Brodie E.L."/>
            <person name="Williams K.H."/>
            <person name="Hubbard S.S."/>
            <person name="Banfield J.F."/>
        </authorList>
    </citation>
    <scope>NUCLEOTIDE SEQUENCE [LARGE SCALE GENOMIC DNA]</scope>
</reference>
<protein>
    <recommendedName>
        <fullName evidence="6">O-antigen ligase-related domain-containing protein</fullName>
    </recommendedName>
</protein>
<evidence type="ECO:0000256" key="1">
    <source>
        <dbReference type="ARBA" id="ARBA00004141"/>
    </source>
</evidence>
<feature type="transmembrane region" description="Helical" evidence="5">
    <location>
        <begin position="121"/>
        <end position="141"/>
    </location>
</feature>
<dbReference type="PANTHER" id="PTHR37422">
    <property type="entry name" value="TEICHURONIC ACID BIOSYNTHESIS PROTEIN TUAE"/>
    <property type="match status" value="1"/>
</dbReference>
<dbReference type="Pfam" id="PF04932">
    <property type="entry name" value="Wzy_C"/>
    <property type="match status" value="1"/>
</dbReference>
<keyword evidence="3 5" id="KW-1133">Transmembrane helix</keyword>
<feature type="transmembrane region" description="Helical" evidence="5">
    <location>
        <begin position="218"/>
        <end position="234"/>
    </location>
</feature>
<dbReference type="Proteomes" id="UP000178650">
    <property type="component" value="Unassembled WGS sequence"/>
</dbReference>